<sequence>MEAGSIGRSWESVMLNPYRSVRWSEIRLFAVLAYVGAWVVMTPIWLSGFRRTDAADTGGLDVQVFLWAMMLTPALAAAAVLLRGGRRLRDLPGELGLRLPGTLRQTLVSCAKAFVLTTALIVLSAVLASAFGVFEFDLHGFSGLREETGAGPGTGPPLLPALGWIAAHLLTSVLFLPLFLGEEIGWQGYLLPRLLPLGTPRALLVMGVLWALWHLPTVLLGGQFPGYGMVIAVPAAVIGGVLVGVFIGWIRLRTGSVWPTVTAHTVISHVMPPLMLAMGDAERTPDPLQAGLLGWTGWIVLGGMAVVLAATGQLRRRRSRESPIG</sequence>
<dbReference type="GO" id="GO:0006508">
    <property type="term" value="P:proteolysis"/>
    <property type="evidence" value="ECO:0007669"/>
    <property type="project" value="UniProtKB-KW"/>
</dbReference>
<comment type="caution">
    <text evidence="3">The sequence shown here is derived from an EMBL/GenBank/DDBJ whole genome shotgun (WGS) entry which is preliminary data.</text>
</comment>
<dbReference type="AlphaFoldDB" id="A0A263CZH5"/>
<evidence type="ECO:0000259" key="2">
    <source>
        <dbReference type="Pfam" id="PF02517"/>
    </source>
</evidence>
<dbReference type="OrthoDB" id="3693644at2"/>
<dbReference type="PANTHER" id="PTHR35797">
    <property type="entry name" value="PROTEASE-RELATED"/>
    <property type="match status" value="1"/>
</dbReference>
<dbReference type="InterPro" id="IPR042150">
    <property type="entry name" value="MmRce1-like"/>
</dbReference>
<dbReference type="InParanoid" id="A0A263CZH5"/>
<feature type="transmembrane region" description="Helical" evidence="1">
    <location>
        <begin position="161"/>
        <end position="181"/>
    </location>
</feature>
<name>A0A263CZH5_9PSEU</name>
<dbReference type="Pfam" id="PF02517">
    <property type="entry name" value="Rce1-like"/>
    <property type="match status" value="1"/>
</dbReference>
<feature type="transmembrane region" description="Helical" evidence="1">
    <location>
        <begin position="290"/>
        <end position="310"/>
    </location>
</feature>
<reference evidence="3 4" key="1">
    <citation type="submission" date="2017-07" db="EMBL/GenBank/DDBJ databases">
        <title>Amycolatopsis antarcticus sp. nov., isolated from the surface of an Antarcticus brown macroalga.</title>
        <authorList>
            <person name="Wang J."/>
            <person name="Leiva S."/>
            <person name="Huang J."/>
            <person name="Huang Y."/>
        </authorList>
    </citation>
    <scope>NUCLEOTIDE SEQUENCE [LARGE SCALE GENOMIC DNA]</scope>
    <source>
        <strain evidence="3 4">AU-G6</strain>
    </source>
</reference>
<protein>
    <submittedName>
        <fullName evidence="3">CPBP family intramembrane metalloprotease domain-containing protein</fullName>
    </submittedName>
</protein>
<feature type="transmembrane region" description="Helical" evidence="1">
    <location>
        <begin position="65"/>
        <end position="82"/>
    </location>
</feature>
<keyword evidence="1" id="KW-1133">Transmembrane helix</keyword>
<organism evidence="3 4">
    <name type="scientific">Amycolatopsis antarctica</name>
    <dbReference type="NCBI Taxonomy" id="1854586"/>
    <lineage>
        <taxon>Bacteria</taxon>
        <taxon>Bacillati</taxon>
        <taxon>Actinomycetota</taxon>
        <taxon>Actinomycetes</taxon>
        <taxon>Pseudonocardiales</taxon>
        <taxon>Pseudonocardiaceae</taxon>
        <taxon>Amycolatopsis</taxon>
    </lineage>
</organism>
<dbReference type="GO" id="GO:0004175">
    <property type="term" value="F:endopeptidase activity"/>
    <property type="evidence" value="ECO:0007669"/>
    <property type="project" value="UniProtKB-ARBA"/>
</dbReference>
<accession>A0A263CZH5</accession>
<evidence type="ECO:0000256" key="1">
    <source>
        <dbReference type="SAM" id="Phobius"/>
    </source>
</evidence>
<keyword evidence="3" id="KW-0482">Metalloprotease</keyword>
<dbReference type="EMBL" id="NKYE01000012">
    <property type="protein sequence ID" value="OZM71573.1"/>
    <property type="molecule type" value="Genomic_DNA"/>
</dbReference>
<keyword evidence="3" id="KW-0378">Hydrolase</keyword>
<dbReference type="GO" id="GO:0080120">
    <property type="term" value="P:CAAX-box protein maturation"/>
    <property type="evidence" value="ECO:0007669"/>
    <property type="project" value="UniProtKB-ARBA"/>
</dbReference>
<gene>
    <name evidence="3" type="ORF">CFN78_18745</name>
</gene>
<keyword evidence="1" id="KW-0472">Membrane</keyword>
<feature type="transmembrane region" description="Helical" evidence="1">
    <location>
        <begin position="202"/>
        <end position="221"/>
    </location>
</feature>
<feature type="transmembrane region" description="Helical" evidence="1">
    <location>
        <begin position="227"/>
        <end position="250"/>
    </location>
</feature>
<dbReference type="PANTHER" id="PTHR35797:SF1">
    <property type="entry name" value="PROTEASE"/>
    <property type="match status" value="1"/>
</dbReference>
<keyword evidence="1" id="KW-0812">Transmembrane</keyword>
<evidence type="ECO:0000313" key="3">
    <source>
        <dbReference type="EMBL" id="OZM71573.1"/>
    </source>
</evidence>
<keyword evidence="4" id="KW-1185">Reference proteome</keyword>
<proteinExistence type="predicted"/>
<feature type="transmembrane region" description="Helical" evidence="1">
    <location>
        <begin position="257"/>
        <end position="278"/>
    </location>
</feature>
<feature type="domain" description="CAAX prenyl protease 2/Lysostaphin resistance protein A-like" evidence="2">
    <location>
        <begin position="168"/>
        <end position="267"/>
    </location>
</feature>
<dbReference type="InterPro" id="IPR003675">
    <property type="entry name" value="Rce1/LyrA-like_dom"/>
</dbReference>
<feature type="transmembrane region" description="Helical" evidence="1">
    <location>
        <begin position="113"/>
        <end position="134"/>
    </location>
</feature>
<evidence type="ECO:0000313" key="4">
    <source>
        <dbReference type="Proteomes" id="UP000242444"/>
    </source>
</evidence>
<dbReference type="RefSeq" id="WP_094864155.1">
    <property type="nucleotide sequence ID" value="NZ_NKYE01000012.1"/>
</dbReference>
<dbReference type="GO" id="GO:0008237">
    <property type="term" value="F:metallopeptidase activity"/>
    <property type="evidence" value="ECO:0007669"/>
    <property type="project" value="UniProtKB-KW"/>
</dbReference>
<keyword evidence="3" id="KW-0645">Protease</keyword>
<feature type="transmembrane region" description="Helical" evidence="1">
    <location>
        <begin position="26"/>
        <end position="45"/>
    </location>
</feature>
<dbReference type="Proteomes" id="UP000242444">
    <property type="component" value="Unassembled WGS sequence"/>
</dbReference>